<gene>
    <name evidence="1" type="ORF">SAMN05216178_2053</name>
</gene>
<evidence type="ECO:0000313" key="1">
    <source>
        <dbReference type="EMBL" id="SEB73459.1"/>
    </source>
</evidence>
<organism evidence="1 2">
    <name type="scientific">Pseudomonas saponiphila</name>
    <dbReference type="NCBI Taxonomy" id="556534"/>
    <lineage>
        <taxon>Bacteria</taxon>
        <taxon>Pseudomonadati</taxon>
        <taxon>Pseudomonadota</taxon>
        <taxon>Gammaproteobacteria</taxon>
        <taxon>Pseudomonadales</taxon>
        <taxon>Pseudomonadaceae</taxon>
        <taxon>Pseudomonas</taxon>
    </lineage>
</organism>
<dbReference type="Proteomes" id="UP000198982">
    <property type="component" value="Unassembled WGS sequence"/>
</dbReference>
<proteinExistence type="predicted"/>
<accession>A0A1H4LRT4</accession>
<sequence length="540" mass="56783">MSVQPGPTFKRYAANGVATVYAIPFLLLDAADLRITLNGAPVTSGFTLTGVGNPTSSCTFSAAPNGDLLFQQVMTFQRLADYQMNGDFLSKTINHDFDRLWLAVKQLNRDSGRALTVGVLEPEGIPSIPLKALRSQKLLGFSAAGDPVASSLTIEQIEQQPALALESAAAAKASADAAWVEANNAAGSASSANASKNAAAGSASAAAASAKSAADAGLQLGMSAWGYRLQPFAGFALDDGQELDRALYPDFAAAIDSGLWPRVTEAQWQADPSVRGCYVANSSPGKFRMRDLNGMSPGSVGATFLRGGGAAGNGVIRRDQIQDHDHAATAGWFLAEHPQYPAASGGSSNLRGAYFANVDPSSGALRTSPAQGKTGGAVRFGSETFPTHAQGGWMTRLFGVITPLGAAEANSLATSYAAMKSDIDNKLTPLWNNRLKTKRYGIYTLWTGSSGNGSLIALNDDVWNYETFVTVYSGGSNLMTVNGLRELAEFPAGTTMYIGSSTGNWTVCKFEDTGATRRLLRAVQYSGNGWINLYGTKLTE</sequence>
<dbReference type="RefSeq" id="WP_092312889.1">
    <property type="nucleotide sequence ID" value="NZ_FNTJ01000001.1"/>
</dbReference>
<evidence type="ECO:0000313" key="2">
    <source>
        <dbReference type="Proteomes" id="UP000198982"/>
    </source>
</evidence>
<dbReference type="EMBL" id="FNTJ01000001">
    <property type="protein sequence ID" value="SEB73459.1"/>
    <property type="molecule type" value="Genomic_DNA"/>
</dbReference>
<reference evidence="2" key="1">
    <citation type="submission" date="2016-10" db="EMBL/GenBank/DDBJ databases">
        <authorList>
            <person name="Varghese N."/>
            <person name="Submissions S."/>
        </authorList>
    </citation>
    <scope>NUCLEOTIDE SEQUENCE [LARGE SCALE GENOMIC DNA]</scope>
    <source>
        <strain evidence="2">DSM 9751</strain>
    </source>
</reference>
<protein>
    <submittedName>
        <fullName evidence="1">Uncharacterized protein</fullName>
    </submittedName>
</protein>
<name>A0A1H4LRT4_9PSED</name>
<dbReference type="AlphaFoldDB" id="A0A1H4LRT4"/>
<keyword evidence="2" id="KW-1185">Reference proteome</keyword>